<proteinExistence type="predicted"/>
<dbReference type="AlphaFoldDB" id="A0A183CSE1"/>
<sequence>MANMEDEVSFGSDEHEPASNGAAAAGSVSVTVSEDNVRTAGPRLQTSSSALVISFVGSSSIVRRKFAITQWQWVVC</sequence>
<evidence type="ECO:0000256" key="1">
    <source>
        <dbReference type="SAM" id="MobiDB-lite"/>
    </source>
</evidence>
<keyword evidence="2" id="KW-1185">Reference proteome</keyword>
<evidence type="ECO:0000313" key="3">
    <source>
        <dbReference type="WBParaSite" id="GPLIN_001579900"/>
    </source>
</evidence>
<evidence type="ECO:0000313" key="2">
    <source>
        <dbReference type="Proteomes" id="UP000050741"/>
    </source>
</evidence>
<protein>
    <submittedName>
        <fullName evidence="3">CTNNB1_binding domain-containing protein</fullName>
    </submittedName>
</protein>
<dbReference type="Proteomes" id="UP000050741">
    <property type="component" value="Unassembled WGS sequence"/>
</dbReference>
<dbReference type="WBParaSite" id="GPLIN_001579900">
    <property type="protein sequence ID" value="GPLIN_001579900"/>
    <property type="gene ID" value="GPLIN_001579900"/>
</dbReference>
<feature type="region of interest" description="Disordered" evidence="1">
    <location>
        <begin position="1"/>
        <end position="27"/>
    </location>
</feature>
<feature type="compositionally biased region" description="Low complexity" evidence="1">
    <location>
        <begin position="18"/>
        <end position="27"/>
    </location>
</feature>
<reference evidence="2" key="2">
    <citation type="submission" date="2014-05" db="EMBL/GenBank/DDBJ databases">
        <title>The genome and life-stage specific transcriptomes of Globodera pallida elucidate key aspects of plant parasitism by a cyst nematode.</title>
        <authorList>
            <person name="Cotton J.A."/>
            <person name="Lilley C.J."/>
            <person name="Jones L.M."/>
            <person name="Kikuchi T."/>
            <person name="Reid A.J."/>
            <person name="Thorpe P."/>
            <person name="Tsai I.J."/>
            <person name="Beasley H."/>
            <person name="Blok V."/>
            <person name="Cock P.J.A."/>
            <person name="Van den Akker S.E."/>
            <person name="Holroyd N."/>
            <person name="Hunt M."/>
            <person name="Mantelin S."/>
            <person name="Naghra H."/>
            <person name="Pain A."/>
            <person name="Palomares-Rius J.E."/>
            <person name="Zarowiecki M."/>
            <person name="Berriman M."/>
            <person name="Jones J.T."/>
            <person name="Urwin P.E."/>
        </authorList>
    </citation>
    <scope>NUCLEOTIDE SEQUENCE [LARGE SCALE GENOMIC DNA]</scope>
    <source>
        <strain evidence="2">Lindley</strain>
    </source>
</reference>
<reference evidence="2" key="1">
    <citation type="submission" date="2013-12" db="EMBL/GenBank/DDBJ databases">
        <authorList>
            <person name="Aslett M."/>
        </authorList>
    </citation>
    <scope>NUCLEOTIDE SEQUENCE [LARGE SCALE GENOMIC DNA]</scope>
    <source>
        <strain evidence="2">Lindley</strain>
    </source>
</reference>
<organism evidence="2 3">
    <name type="scientific">Globodera pallida</name>
    <name type="common">Potato cyst nematode worm</name>
    <name type="synonym">Heterodera pallida</name>
    <dbReference type="NCBI Taxonomy" id="36090"/>
    <lineage>
        <taxon>Eukaryota</taxon>
        <taxon>Metazoa</taxon>
        <taxon>Ecdysozoa</taxon>
        <taxon>Nematoda</taxon>
        <taxon>Chromadorea</taxon>
        <taxon>Rhabditida</taxon>
        <taxon>Tylenchina</taxon>
        <taxon>Tylenchomorpha</taxon>
        <taxon>Tylenchoidea</taxon>
        <taxon>Heteroderidae</taxon>
        <taxon>Heteroderinae</taxon>
        <taxon>Globodera</taxon>
    </lineage>
</organism>
<name>A0A183CSE1_GLOPA</name>
<accession>A0A183CSE1</accession>
<reference evidence="3" key="3">
    <citation type="submission" date="2016-06" db="UniProtKB">
        <authorList>
            <consortium name="WormBaseParasite"/>
        </authorList>
    </citation>
    <scope>IDENTIFICATION</scope>
</reference>